<dbReference type="RefSeq" id="WP_174583485.1">
    <property type="nucleotide sequence ID" value="NZ_CAJNOB010000037.1"/>
</dbReference>
<dbReference type="InterPro" id="IPR011053">
    <property type="entry name" value="Single_hybrid_motif"/>
</dbReference>
<dbReference type="InterPro" id="IPR004167">
    <property type="entry name" value="PSBD"/>
</dbReference>
<feature type="region of interest" description="Disordered" evidence="6">
    <location>
        <begin position="81"/>
        <end position="120"/>
    </location>
</feature>
<dbReference type="PANTHER" id="PTHR23151">
    <property type="entry name" value="DIHYDROLIPOAMIDE ACETYL/SUCCINYL-TRANSFERASE-RELATED"/>
    <property type="match status" value="1"/>
</dbReference>
<evidence type="ECO:0000259" key="8">
    <source>
        <dbReference type="PROSITE" id="PS51826"/>
    </source>
</evidence>
<dbReference type="Pfam" id="PF02817">
    <property type="entry name" value="E3_binding"/>
    <property type="match status" value="1"/>
</dbReference>
<dbReference type="Pfam" id="PF00364">
    <property type="entry name" value="Biotin_lipoyl"/>
    <property type="match status" value="1"/>
</dbReference>
<dbReference type="GO" id="GO:0016746">
    <property type="term" value="F:acyltransferase activity"/>
    <property type="evidence" value="ECO:0007669"/>
    <property type="project" value="UniProtKB-KW"/>
</dbReference>
<organism evidence="9 10">
    <name type="scientific">Candidatus Methylacidithermus pantelleriae</name>
    <dbReference type="NCBI Taxonomy" id="2744239"/>
    <lineage>
        <taxon>Bacteria</taxon>
        <taxon>Pseudomonadati</taxon>
        <taxon>Verrucomicrobiota</taxon>
        <taxon>Methylacidiphilae</taxon>
        <taxon>Methylacidiphilales</taxon>
        <taxon>Methylacidiphilaceae</taxon>
        <taxon>Candidatus Methylacidithermus</taxon>
    </lineage>
</organism>
<dbReference type="InterPro" id="IPR000089">
    <property type="entry name" value="Biotin_lipoyl"/>
</dbReference>
<reference evidence="9" key="1">
    <citation type="submission" date="2021-02" db="EMBL/GenBank/DDBJ databases">
        <authorList>
            <person name="Cremers G."/>
            <person name="Picone N."/>
        </authorList>
    </citation>
    <scope>NUCLEOTIDE SEQUENCE</scope>
    <source>
        <strain evidence="9">PQ17</strain>
    </source>
</reference>
<dbReference type="PROSITE" id="PS51826">
    <property type="entry name" value="PSBD"/>
    <property type="match status" value="1"/>
</dbReference>
<feature type="domain" description="Lipoyl-binding" evidence="7">
    <location>
        <begin position="2"/>
        <end position="77"/>
    </location>
</feature>
<dbReference type="CDD" id="cd06849">
    <property type="entry name" value="lipoyl_domain"/>
    <property type="match status" value="1"/>
</dbReference>
<dbReference type="InterPro" id="IPR036625">
    <property type="entry name" value="E3-bd_dom_sf"/>
</dbReference>
<comment type="similarity">
    <text evidence="2 5">Belongs to the 2-oxoacid dehydrogenase family.</text>
</comment>
<dbReference type="Gene3D" id="4.10.320.10">
    <property type="entry name" value="E3-binding domain"/>
    <property type="match status" value="1"/>
</dbReference>
<dbReference type="Gene3D" id="2.40.50.100">
    <property type="match status" value="1"/>
</dbReference>
<keyword evidence="10" id="KW-1185">Reference proteome</keyword>
<comment type="cofactor">
    <cofactor evidence="1 5">
        <name>(R)-lipoate</name>
        <dbReference type="ChEBI" id="CHEBI:83088"/>
    </cofactor>
</comment>
<dbReference type="InterPro" id="IPR023213">
    <property type="entry name" value="CAT-like_dom_sf"/>
</dbReference>
<keyword evidence="9" id="KW-0670">Pyruvate</keyword>
<sequence>MPKEITMPLLSPSMTVGKIVRWMKREGESVKPGEVLAEIETDKATMELEAYEEGFLQKILLPEGSEAPVGSPIALLAQPEESHLEPTPPAAEEKKAVSSVSVGASSPIAPPSPSGSQDRLRVSPLARKLAASLGVDLSSVRGSGPGGRIVQRDVLAAAEQTRREVVTQPAEAIGISSMRATIARRLLESKTTIPHFYLGAEVDVDSMEELREKLNGLVSSRGEAFKFTVNDFIAKAVVEAARRVPEVNASWAGEKILRFPEIHLAVAVALSEGLITPVVRSAEKKTLRELAQSLRELVAQAREGKLKPEDYTGGTLTLSNLGMYGVDWFLAIINPPQALIVAVGAVAKKPVVGPNDEVRVRKRLPITLSCDHRVIDGATAANYLRELRSLLEEPLWLLSSP</sequence>
<dbReference type="Pfam" id="PF00198">
    <property type="entry name" value="2-oxoacid_dh"/>
    <property type="match status" value="1"/>
</dbReference>
<keyword evidence="3 5" id="KW-0450">Lipoyl</keyword>
<dbReference type="PROSITE" id="PS50968">
    <property type="entry name" value="BIOTINYL_LIPOYL"/>
    <property type="match status" value="1"/>
</dbReference>
<dbReference type="InterPro" id="IPR003016">
    <property type="entry name" value="2-oxoA_DH_lipoyl-BS"/>
</dbReference>
<accession>A0A8J2FSZ3</accession>
<dbReference type="GO" id="GO:0006086">
    <property type="term" value="P:pyruvate decarboxylation to acetyl-CoA"/>
    <property type="evidence" value="ECO:0007669"/>
    <property type="project" value="InterPro"/>
</dbReference>
<feature type="domain" description="Peripheral subunit-binding (PSBD)" evidence="8">
    <location>
        <begin position="121"/>
        <end position="158"/>
    </location>
</feature>
<evidence type="ECO:0000256" key="4">
    <source>
        <dbReference type="ARBA" id="ARBA00025211"/>
    </source>
</evidence>
<keyword evidence="9" id="KW-0560">Oxidoreductase</keyword>
<evidence type="ECO:0000256" key="2">
    <source>
        <dbReference type="ARBA" id="ARBA00007317"/>
    </source>
</evidence>
<dbReference type="PANTHER" id="PTHR23151:SF90">
    <property type="entry name" value="DIHYDROLIPOYLLYSINE-RESIDUE ACETYLTRANSFERASE COMPONENT OF PYRUVATE DEHYDROGENASE COMPLEX, MITOCHONDRIAL-RELATED"/>
    <property type="match status" value="1"/>
</dbReference>
<dbReference type="FunFam" id="2.40.50.100:FF:000010">
    <property type="entry name" value="Acetyltransferase component of pyruvate dehydrogenase complex"/>
    <property type="match status" value="1"/>
</dbReference>
<dbReference type="EC" id="2.3.1.-" evidence="5"/>
<dbReference type="SUPFAM" id="SSF52777">
    <property type="entry name" value="CoA-dependent acyltransferases"/>
    <property type="match status" value="1"/>
</dbReference>
<protein>
    <recommendedName>
        <fullName evidence="5">Dihydrolipoamide acetyltransferase component of pyruvate dehydrogenase complex</fullName>
        <ecNumber evidence="5">2.3.1.-</ecNumber>
    </recommendedName>
</protein>
<name>A0A8J2FSZ3_9BACT</name>
<evidence type="ECO:0000256" key="5">
    <source>
        <dbReference type="RuleBase" id="RU003423"/>
    </source>
</evidence>
<dbReference type="GO" id="GO:0045254">
    <property type="term" value="C:pyruvate dehydrogenase complex"/>
    <property type="evidence" value="ECO:0007669"/>
    <property type="project" value="InterPro"/>
</dbReference>
<feature type="compositionally biased region" description="Low complexity" evidence="6">
    <location>
        <begin position="97"/>
        <end position="107"/>
    </location>
</feature>
<evidence type="ECO:0000256" key="3">
    <source>
        <dbReference type="ARBA" id="ARBA00022823"/>
    </source>
</evidence>
<dbReference type="GO" id="GO:0016491">
    <property type="term" value="F:oxidoreductase activity"/>
    <property type="evidence" value="ECO:0007669"/>
    <property type="project" value="UniProtKB-KW"/>
</dbReference>
<dbReference type="InterPro" id="IPR045257">
    <property type="entry name" value="E2/Pdx1"/>
</dbReference>
<proteinExistence type="inferred from homology"/>
<gene>
    <name evidence="9" type="primary">pdhC</name>
    <name evidence="9" type="ORF">MPNT_420010</name>
</gene>
<evidence type="ECO:0000313" key="10">
    <source>
        <dbReference type="Proteomes" id="UP000663859"/>
    </source>
</evidence>
<dbReference type="AlphaFoldDB" id="A0A8J2FSZ3"/>
<dbReference type="PROSITE" id="PS00189">
    <property type="entry name" value="LIPOYL"/>
    <property type="match status" value="1"/>
</dbReference>
<keyword evidence="5" id="KW-0012">Acyltransferase</keyword>
<dbReference type="SUPFAM" id="SSF51230">
    <property type="entry name" value="Single hybrid motif"/>
    <property type="match status" value="1"/>
</dbReference>
<dbReference type="Gene3D" id="3.30.559.10">
    <property type="entry name" value="Chloramphenicol acetyltransferase-like domain"/>
    <property type="match status" value="1"/>
</dbReference>
<dbReference type="SUPFAM" id="SSF47005">
    <property type="entry name" value="Peripheral subunit-binding domain of 2-oxo acid dehydrogenase complex"/>
    <property type="match status" value="1"/>
</dbReference>
<dbReference type="EMBL" id="CAJNOB010000037">
    <property type="protein sequence ID" value="CAF0701812.1"/>
    <property type="molecule type" value="Genomic_DNA"/>
</dbReference>
<evidence type="ECO:0000256" key="1">
    <source>
        <dbReference type="ARBA" id="ARBA00001938"/>
    </source>
</evidence>
<evidence type="ECO:0000256" key="6">
    <source>
        <dbReference type="SAM" id="MobiDB-lite"/>
    </source>
</evidence>
<evidence type="ECO:0000313" key="9">
    <source>
        <dbReference type="EMBL" id="CAF0701812.1"/>
    </source>
</evidence>
<comment type="function">
    <text evidence="4">The pyruvate dehydrogenase complex catalyzes the overall conversion of pyruvate to acetyl-CoA and CO(2). It contains multiple copies of three enzymatic components: pyruvate dehydrogenase (E1), dihydrolipoamide acetyltransferase (E2) and lipoamide dehydrogenase (E3).</text>
</comment>
<comment type="caution">
    <text evidence="9">The sequence shown here is derived from an EMBL/GenBank/DDBJ whole genome shotgun (WGS) entry which is preliminary data.</text>
</comment>
<keyword evidence="5" id="KW-0808">Transferase</keyword>
<evidence type="ECO:0000259" key="7">
    <source>
        <dbReference type="PROSITE" id="PS50968"/>
    </source>
</evidence>
<dbReference type="Proteomes" id="UP000663859">
    <property type="component" value="Unassembled WGS sequence"/>
</dbReference>
<dbReference type="InterPro" id="IPR001078">
    <property type="entry name" value="2-oxoacid_DH_actylTfrase"/>
</dbReference>